<gene>
    <name evidence="1" type="ORF">SAMN05444266_104158</name>
</gene>
<sequence>MEIYVSEEAVLQEIQKKFSEFYPHLRIEFYKNPHDLNTSCPDKEWLDNSLPVDEVRIIHTAAWINISPEVTTGALEQAFYDLLGLSVQIYRKEREHWIETTTTDIWTLGKQEEVARREGSVEIVPSPDDVNDGL</sequence>
<organism evidence="1 2">
    <name type="scientific">Chitinophaga jiangningensis</name>
    <dbReference type="NCBI Taxonomy" id="1419482"/>
    <lineage>
        <taxon>Bacteria</taxon>
        <taxon>Pseudomonadati</taxon>
        <taxon>Bacteroidota</taxon>
        <taxon>Chitinophagia</taxon>
        <taxon>Chitinophagales</taxon>
        <taxon>Chitinophagaceae</taxon>
        <taxon>Chitinophaga</taxon>
    </lineage>
</organism>
<evidence type="ECO:0000313" key="1">
    <source>
        <dbReference type="EMBL" id="SHL61086.1"/>
    </source>
</evidence>
<dbReference type="STRING" id="1419482.SAMN05444266_104158"/>
<dbReference type="EMBL" id="FRBL01000004">
    <property type="protein sequence ID" value="SHL61086.1"/>
    <property type="molecule type" value="Genomic_DNA"/>
</dbReference>
<proteinExistence type="predicted"/>
<name>A0A1M7C1R2_9BACT</name>
<dbReference type="AlphaFoldDB" id="A0A1M7C1R2"/>
<dbReference type="RefSeq" id="WP_073080750.1">
    <property type="nucleotide sequence ID" value="NZ_FRBL01000004.1"/>
</dbReference>
<dbReference type="Proteomes" id="UP000184420">
    <property type="component" value="Unassembled WGS sequence"/>
</dbReference>
<dbReference type="OrthoDB" id="959050at2"/>
<reference evidence="1 2" key="1">
    <citation type="submission" date="2016-11" db="EMBL/GenBank/DDBJ databases">
        <authorList>
            <person name="Jaros S."/>
            <person name="Januszkiewicz K."/>
            <person name="Wedrychowicz H."/>
        </authorList>
    </citation>
    <scope>NUCLEOTIDE SEQUENCE [LARGE SCALE GENOMIC DNA]</scope>
    <source>
        <strain evidence="1 2">DSM 27406</strain>
    </source>
</reference>
<protein>
    <submittedName>
        <fullName evidence="1">Uncharacterized protein</fullName>
    </submittedName>
</protein>
<accession>A0A1M7C1R2</accession>
<evidence type="ECO:0000313" key="2">
    <source>
        <dbReference type="Proteomes" id="UP000184420"/>
    </source>
</evidence>
<keyword evidence="2" id="KW-1185">Reference proteome</keyword>